<sequence length="332" mass="37320">MLYYVGSFVIIGAQISKRDCCLIAKAKIQLTMDHISLCAELHRCLTTQDEQEIVQISKLVQDKKDLSATYLSIHNRSLVDSVIFYLPRGHIQLLMTLVWSMNIAARVRTIHASITNNLNPPALIDAIILSPTVSDSVGNNEWHTICKEYSTTYKAQLPAMLNVALSKVPSLWAKLCLLWIESQKIKTSDPESDASKLLTALRTGDMDTIAFIIGTADPGTWMFTLNAFERQAGNTLMSVFDSSLKRHDLVACQLASQALLGQSEAAAYLIHRAVKDYGDHDRFIRVTAFCYDRVKRIDDHYQKYGNIRSDLKRVFRDPVARACAALWDLLPL</sequence>
<dbReference type="GO" id="GO:0005544">
    <property type="term" value="F:calcium-dependent phospholipid binding"/>
    <property type="evidence" value="ECO:0007669"/>
    <property type="project" value="InterPro"/>
</dbReference>
<accession>A0A132NTT1</accession>
<dbReference type="OrthoDB" id="10251266at2759"/>
<dbReference type="SUPFAM" id="SSF47874">
    <property type="entry name" value="Annexin"/>
    <property type="match status" value="1"/>
</dbReference>
<evidence type="ECO:0000313" key="1">
    <source>
        <dbReference type="EMBL" id="KWX13493.1"/>
    </source>
</evidence>
<name>A0A132NTT1_GIAIN</name>
<organism evidence="1 2">
    <name type="scientific">Giardia duodenalis assemblage B</name>
    <dbReference type="NCBI Taxonomy" id="1394984"/>
    <lineage>
        <taxon>Eukaryota</taxon>
        <taxon>Metamonada</taxon>
        <taxon>Diplomonadida</taxon>
        <taxon>Hexamitidae</taxon>
        <taxon>Giardiinae</taxon>
        <taxon>Giardia</taxon>
    </lineage>
</organism>
<dbReference type="AlphaFoldDB" id="A0A132NTT1"/>
<dbReference type="Gene3D" id="1.10.220.10">
    <property type="entry name" value="Annexin"/>
    <property type="match status" value="3"/>
</dbReference>
<reference evidence="1 2" key="1">
    <citation type="journal article" date="2015" name="Mol. Biochem. Parasitol.">
        <title>Identification of polymorphic genes for use in assemblage B genotyping assays through comparative genomics of multiple assemblage B Giardia duodenalis isolates.</title>
        <authorList>
            <person name="Wielinga C."/>
            <person name="Thompson R.C."/>
            <person name="Monis P."/>
            <person name="Ryan U."/>
        </authorList>
    </citation>
    <scope>NUCLEOTIDE SEQUENCE [LARGE SCALE GENOMIC DNA]</scope>
    <source>
        <strain evidence="1 2">BAH15c1</strain>
    </source>
</reference>
<evidence type="ECO:0000313" key="2">
    <source>
        <dbReference type="Proteomes" id="UP000070089"/>
    </source>
</evidence>
<dbReference type="EMBL" id="JXTI01000067">
    <property type="protein sequence ID" value="KWX13493.1"/>
    <property type="molecule type" value="Genomic_DNA"/>
</dbReference>
<protein>
    <submittedName>
        <fullName evidence="1">Alpha-15 giardin</fullName>
    </submittedName>
</protein>
<dbReference type="Pfam" id="PF22293">
    <property type="entry name" value="ANXE1_4th"/>
    <property type="match status" value="1"/>
</dbReference>
<comment type="caution">
    <text evidence="1">The sequence shown here is derived from an EMBL/GenBank/DDBJ whole genome shotgun (WGS) entry which is preliminary data.</text>
</comment>
<dbReference type="GO" id="GO:0005509">
    <property type="term" value="F:calcium ion binding"/>
    <property type="evidence" value="ECO:0007669"/>
    <property type="project" value="InterPro"/>
</dbReference>
<dbReference type="VEuPathDB" id="GiardiaDB:QR46_2510"/>
<dbReference type="Proteomes" id="UP000070089">
    <property type="component" value="Unassembled WGS sequence"/>
</dbReference>
<dbReference type="InterPro" id="IPR037104">
    <property type="entry name" value="Annexin_sf"/>
</dbReference>
<gene>
    <name evidence="1" type="ORF">QR46_2510</name>
</gene>
<proteinExistence type="predicted"/>